<evidence type="ECO:0000256" key="10">
    <source>
        <dbReference type="ARBA" id="ARBA00023170"/>
    </source>
</evidence>
<evidence type="ECO:0000256" key="4">
    <source>
        <dbReference type="ARBA" id="ARBA00022606"/>
    </source>
</evidence>
<keyword evidence="10 20" id="KW-0675">Receptor</keyword>
<feature type="transmembrane region" description="Helical" evidence="19">
    <location>
        <begin position="46"/>
        <end position="69"/>
    </location>
</feature>
<dbReference type="Gene3D" id="1.20.1070.10">
    <property type="entry name" value="Rhodopsin 7-helix transmembrane proteins"/>
    <property type="match status" value="1"/>
</dbReference>
<comment type="subcellular location">
    <subcellularLocation>
        <location evidence="1">Cell projection</location>
        <location evidence="1">Cilium membrane</location>
        <topology evidence="1">Multi-pass membrane protein</topology>
    </subcellularLocation>
</comment>
<dbReference type="InParanoid" id="Q9GUE1"/>
<dbReference type="GO" id="GO:0038022">
    <property type="term" value="F:G protein-coupled olfactory receptor activity"/>
    <property type="evidence" value="ECO:0000318"/>
    <property type="project" value="GO_Central"/>
</dbReference>
<dbReference type="OrthoDB" id="5826460at2759"/>
<dbReference type="KEGG" id="cel:CELE_F59E11.16"/>
<comment type="similarity">
    <text evidence="14">Belongs to the nematode receptor-like protein str family.</text>
</comment>
<protein>
    <recommendedName>
        <fullName evidence="16">Serpentine receptor class r-10</fullName>
    </recommendedName>
    <alternativeName>
        <fullName evidence="17">Odorant response abnormal protein 10</fullName>
    </alternativeName>
    <alternativeName>
        <fullName evidence="18">Olfactory receptor 10</fullName>
    </alternativeName>
</protein>
<dbReference type="GO" id="GO:0007186">
    <property type="term" value="P:G protein-coupled receptor signaling pathway"/>
    <property type="evidence" value="ECO:0000318"/>
    <property type="project" value="GO_Central"/>
</dbReference>
<evidence type="ECO:0000256" key="8">
    <source>
        <dbReference type="ARBA" id="ARBA00023069"/>
    </source>
</evidence>
<evidence type="ECO:0000256" key="12">
    <source>
        <dbReference type="ARBA" id="ARBA00023273"/>
    </source>
</evidence>
<keyword evidence="21" id="KW-1185">Reference proteome</keyword>
<dbReference type="GO" id="GO:0042048">
    <property type="term" value="P:olfactory behavior"/>
    <property type="evidence" value="ECO:0000318"/>
    <property type="project" value="GO_Central"/>
</dbReference>
<dbReference type="eggNOG" id="ENOG502TH5X">
    <property type="taxonomic scope" value="Eukaryota"/>
</dbReference>
<keyword evidence="11" id="KW-0325">Glycoprotein</keyword>
<keyword evidence="9 19" id="KW-0472">Membrane</keyword>
<evidence type="ECO:0000313" key="21">
    <source>
        <dbReference type="Proteomes" id="UP000001940"/>
    </source>
</evidence>
<proteinExistence type="inferred from homology"/>
<dbReference type="PhylomeDB" id="Q9GUE1"/>
<dbReference type="CTD" id="191994"/>
<evidence type="ECO:0000313" key="22">
    <source>
        <dbReference type="WormBase" id="F59E11.16"/>
    </source>
</evidence>
<dbReference type="AGR" id="WB:WBGene00006146"/>
<dbReference type="FunFam" id="1.20.1070.10:FF:000128">
    <property type="entry name" value="Seven TM Receptor"/>
    <property type="match status" value="1"/>
</dbReference>
<dbReference type="PANTHER" id="PTHR22943">
    <property type="entry name" value="7-TRANSMEMBRANE DOMAIN RECEPTOR C.ELEGANS"/>
    <property type="match status" value="1"/>
</dbReference>
<feature type="transmembrane region" description="Helical" evidence="19">
    <location>
        <begin position="203"/>
        <end position="228"/>
    </location>
</feature>
<evidence type="ECO:0000256" key="5">
    <source>
        <dbReference type="ARBA" id="ARBA00022692"/>
    </source>
</evidence>
<dbReference type="SMR" id="Q9GUE1"/>
<keyword evidence="6" id="KW-0552">Olfaction</keyword>
<feature type="transmembrane region" description="Helical" evidence="19">
    <location>
        <begin position="249"/>
        <end position="272"/>
    </location>
</feature>
<dbReference type="EMBL" id="BX284605">
    <property type="protein sequence ID" value="CCD72145.1"/>
    <property type="molecule type" value="Genomic_DNA"/>
</dbReference>
<evidence type="ECO:0000313" key="20">
    <source>
        <dbReference type="EMBL" id="CCD72145.1"/>
    </source>
</evidence>
<feature type="transmembrane region" description="Helical" evidence="19">
    <location>
        <begin position="287"/>
        <end position="307"/>
    </location>
</feature>
<dbReference type="FunCoup" id="Q9GUE1">
    <property type="interactions" value="3"/>
</dbReference>
<evidence type="ECO:0000256" key="1">
    <source>
        <dbReference type="ARBA" id="ARBA00004272"/>
    </source>
</evidence>
<evidence type="ECO:0000256" key="7">
    <source>
        <dbReference type="ARBA" id="ARBA00022989"/>
    </source>
</evidence>
<dbReference type="PaxDb" id="6239-F59E11.16"/>
<gene>
    <name evidence="20 22" type="primary">str-87</name>
    <name evidence="20" type="ORF">CELE_F59E11.16</name>
    <name evidence="22" type="ORF">F59E11.16</name>
</gene>
<dbReference type="RefSeq" id="NP_505322.1">
    <property type="nucleotide sequence ID" value="NM_072921.2"/>
</dbReference>
<evidence type="ECO:0000256" key="14">
    <source>
        <dbReference type="ARBA" id="ARBA00061678"/>
    </source>
</evidence>
<evidence type="ECO:0000256" key="2">
    <source>
        <dbReference type="ARBA" id="ARBA00022475"/>
    </source>
</evidence>
<dbReference type="OMA" id="PRADWIT"/>
<keyword evidence="5 19" id="KW-0812">Transmembrane</keyword>
<dbReference type="Proteomes" id="UP000001940">
    <property type="component" value="Chromosome V"/>
</dbReference>
<evidence type="ECO:0000256" key="9">
    <source>
        <dbReference type="ARBA" id="ARBA00023136"/>
    </source>
</evidence>
<keyword evidence="8" id="KW-0969">Cilium</keyword>
<dbReference type="GO" id="GO:0006935">
    <property type="term" value="P:chemotaxis"/>
    <property type="evidence" value="ECO:0007669"/>
    <property type="project" value="UniProtKB-KW"/>
</dbReference>
<evidence type="ECO:0000256" key="6">
    <source>
        <dbReference type="ARBA" id="ARBA00022725"/>
    </source>
</evidence>
<dbReference type="GeneID" id="191994"/>
<evidence type="ECO:0000256" key="3">
    <source>
        <dbReference type="ARBA" id="ARBA00022500"/>
    </source>
</evidence>
<accession>Q9GUE1</accession>
<feature type="transmembrane region" description="Helical" evidence="19">
    <location>
        <begin position="16"/>
        <end position="34"/>
    </location>
</feature>
<evidence type="ECO:0000256" key="17">
    <source>
        <dbReference type="ARBA" id="ARBA00078653"/>
    </source>
</evidence>
<dbReference type="HOGENOM" id="CLU_036335_2_0_1"/>
<feature type="transmembrane region" description="Helical" evidence="19">
    <location>
        <begin position="89"/>
        <end position="118"/>
    </location>
</feature>
<keyword evidence="3" id="KW-0145">Chemotaxis</keyword>
<sequence>MSAKWMLTLTSLCEQSGVGVATLSNSMLLYMLTYKASPSYGDYRRLMFSYTIVEMVYSFLSFTSGMKAHSTDTSFVVFNFYHGYVSRSIAPLFLIDFCGIYFTLILILVLHFIYRYFVVCDAGKLENFKGWYLMLWVVGSTISGFSMAYLKYWTFPEREHLTNELREDFLQYFALTMEEIVYNGPNYYVCKKFNDCKKPRADWITMFILCGGLIFSVSTMCFCGYSCCKKLGEHKNRLSSRTANLQKQLMAALIIQSVIPIIFMYIPVFLLFMTPMFRVGFGPYDNIAMATLAIYPPVDQFIIIYVIEDFRTAVKDLFKCGKMQESAPSN</sequence>
<dbReference type="InterPro" id="IPR019428">
    <property type="entry name" value="7TM_GPCR_serpentine_rcpt_Str"/>
</dbReference>
<dbReference type="Pfam" id="PF10326">
    <property type="entry name" value="7TM_GPCR_Str"/>
    <property type="match status" value="1"/>
</dbReference>
<dbReference type="WormBase" id="F59E11.16">
    <property type="protein sequence ID" value="CE25031"/>
    <property type="gene ID" value="WBGene00006146"/>
    <property type="gene designation" value="str-87"/>
</dbReference>
<keyword evidence="2" id="KW-1003">Cell membrane</keyword>
<dbReference type="SUPFAM" id="SSF81321">
    <property type="entry name" value="Family A G protein-coupled receptor-like"/>
    <property type="match status" value="1"/>
</dbReference>
<keyword evidence="7 19" id="KW-1133">Transmembrane helix</keyword>
<evidence type="ECO:0000256" key="19">
    <source>
        <dbReference type="SAM" id="Phobius"/>
    </source>
</evidence>
<reference evidence="20 21" key="1">
    <citation type="journal article" date="1998" name="Science">
        <title>Genome sequence of the nematode C. elegans: a platform for investigating biology.</title>
        <authorList>
            <consortium name="The C. elegans sequencing consortium"/>
            <person name="Sulson J.E."/>
            <person name="Waterston R."/>
        </authorList>
    </citation>
    <scope>NUCLEOTIDE SEQUENCE [LARGE SCALE GENOMIC DNA]</scope>
    <source>
        <strain evidence="20 21">Bristol N2</strain>
    </source>
</reference>
<feature type="transmembrane region" description="Helical" evidence="19">
    <location>
        <begin position="130"/>
        <end position="150"/>
    </location>
</feature>
<dbReference type="GO" id="GO:0060170">
    <property type="term" value="C:ciliary membrane"/>
    <property type="evidence" value="ECO:0007669"/>
    <property type="project" value="UniProtKB-SubCell"/>
</dbReference>
<name>Q9GUE1_CAEEL</name>
<dbReference type="GO" id="GO:0005886">
    <property type="term" value="C:plasma membrane"/>
    <property type="evidence" value="ECO:0000318"/>
    <property type="project" value="GO_Central"/>
</dbReference>
<keyword evidence="4" id="KW-0716">Sensory transduction</keyword>
<comment type="function">
    <text evidence="13">An odorant receptor which affects chemotaxis to the volatile odorant diacetyl. Specifies AWA neuronal cell fate via the odr-7 pathway.</text>
</comment>
<evidence type="ECO:0000256" key="18">
    <source>
        <dbReference type="ARBA" id="ARBA00082489"/>
    </source>
</evidence>
<keyword evidence="12" id="KW-0966">Cell projection</keyword>
<evidence type="ECO:0000256" key="15">
    <source>
        <dbReference type="ARBA" id="ARBA00064300"/>
    </source>
</evidence>
<organism evidence="20 21">
    <name type="scientific">Caenorhabditis elegans</name>
    <dbReference type="NCBI Taxonomy" id="6239"/>
    <lineage>
        <taxon>Eukaryota</taxon>
        <taxon>Metazoa</taxon>
        <taxon>Ecdysozoa</taxon>
        <taxon>Nematoda</taxon>
        <taxon>Chromadorea</taxon>
        <taxon>Rhabditida</taxon>
        <taxon>Rhabditina</taxon>
        <taxon>Rhabditomorpha</taxon>
        <taxon>Rhabditoidea</taxon>
        <taxon>Rhabditidae</taxon>
        <taxon>Peloderinae</taxon>
        <taxon>Caenorhabditis</taxon>
    </lineage>
</organism>
<evidence type="ECO:0000256" key="13">
    <source>
        <dbReference type="ARBA" id="ARBA00054965"/>
    </source>
</evidence>
<comment type="subunit">
    <text evidence="15">Interacts with odr-4.</text>
</comment>
<dbReference type="UCSC" id="F59E11.16">
    <property type="organism name" value="c. elegans"/>
</dbReference>
<evidence type="ECO:0000256" key="16">
    <source>
        <dbReference type="ARBA" id="ARBA00067967"/>
    </source>
</evidence>
<dbReference type="PANTHER" id="PTHR22943:SF76">
    <property type="entry name" value="SEVEN TM RECEPTOR"/>
    <property type="match status" value="1"/>
</dbReference>
<dbReference type="AlphaFoldDB" id="Q9GUE1"/>
<evidence type="ECO:0000256" key="11">
    <source>
        <dbReference type="ARBA" id="ARBA00023180"/>
    </source>
</evidence>